<dbReference type="Pfam" id="PF00563">
    <property type="entry name" value="EAL"/>
    <property type="match status" value="1"/>
</dbReference>
<dbReference type="PANTHER" id="PTHR44757">
    <property type="entry name" value="DIGUANYLATE CYCLASE DGCP"/>
    <property type="match status" value="1"/>
</dbReference>
<evidence type="ECO:0000259" key="1">
    <source>
        <dbReference type="PROSITE" id="PS50113"/>
    </source>
</evidence>
<keyword evidence="5" id="KW-1185">Reference proteome</keyword>
<dbReference type="InterPro" id="IPR043128">
    <property type="entry name" value="Rev_trsase/Diguanyl_cyclase"/>
</dbReference>
<name>A0ABW8SJT1_9CLOT</name>
<dbReference type="CDD" id="cd01949">
    <property type="entry name" value="GGDEF"/>
    <property type="match status" value="1"/>
</dbReference>
<dbReference type="SMART" id="SM00267">
    <property type="entry name" value="GGDEF"/>
    <property type="match status" value="1"/>
</dbReference>
<dbReference type="NCBIfam" id="TIGR00254">
    <property type="entry name" value="GGDEF"/>
    <property type="match status" value="1"/>
</dbReference>
<dbReference type="PROSITE" id="PS50113">
    <property type="entry name" value="PAC"/>
    <property type="match status" value="1"/>
</dbReference>
<dbReference type="EMBL" id="JBJHZX010000009">
    <property type="protein sequence ID" value="MFL0195444.1"/>
    <property type="molecule type" value="Genomic_DNA"/>
</dbReference>
<dbReference type="Gene3D" id="3.20.20.450">
    <property type="entry name" value="EAL domain"/>
    <property type="match status" value="1"/>
</dbReference>
<feature type="domain" description="PAC" evidence="1">
    <location>
        <begin position="84"/>
        <end position="136"/>
    </location>
</feature>
<dbReference type="CDD" id="cd01948">
    <property type="entry name" value="EAL"/>
    <property type="match status" value="1"/>
</dbReference>
<dbReference type="InterPro" id="IPR000160">
    <property type="entry name" value="GGDEF_dom"/>
</dbReference>
<dbReference type="Pfam" id="PF08447">
    <property type="entry name" value="PAS_3"/>
    <property type="match status" value="1"/>
</dbReference>
<protein>
    <submittedName>
        <fullName evidence="4">EAL domain-containing protein</fullName>
    </submittedName>
</protein>
<evidence type="ECO:0000313" key="4">
    <source>
        <dbReference type="EMBL" id="MFL0195444.1"/>
    </source>
</evidence>
<dbReference type="InterPro" id="IPR052155">
    <property type="entry name" value="Biofilm_reg_signaling"/>
</dbReference>
<dbReference type="InterPro" id="IPR001633">
    <property type="entry name" value="EAL_dom"/>
</dbReference>
<dbReference type="InterPro" id="IPR035965">
    <property type="entry name" value="PAS-like_dom_sf"/>
</dbReference>
<evidence type="ECO:0000313" key="5">
    <source>
        <dbReference type="Proteomes" id="UP001623660"/>
    </source>
</evidence>
<dbReference type="PANTHER" id="PTHR44757:SF2">
    <property type="entry name" value="BIOFILM ARCHITECTURE MAINTENANCE PROTEIN MBAA"/>
    <property type="match status" value="1"/>
</dbReference>
<gene>
    <name evidence="4" type="ORF">ACJDU8_07680</name>
</gene>
<dbReference type="SUPFAM" id="SSF55785">
    <property type="entry name" value="PYP-like sensor domain (PAS domain)"/>
    <property type="match status" value="1"/>
</dbReference>
<dbReference type="Proteomes" id="UP001623660">
    <property type="component" value="Unassembled WGS sequence"/>
</dbReference>
<dbReference type="PROSITE" id="PS50883">
    <property type="entry name" value="EAL"/>
    <property type="match status" value="1"/>
</dbReference>
<reference evidence="4 5" key="1">
    <citation type="submission" date="2024-11" db="EMBL/GenBank/DDBJ databases">
        <authorList>
            <person name="Heng Y.C."/>
            <person name="Lim A.C.H."/>
            <person name="Lee J.K.Y."/>
            <person name="Kittelmann S."/>
        </authorList>
    </citation>
    <scope>NUCLEOTIDE SEQUENCE [LARGE SCALE GENOMIC DNA]</scope>
    <source>
        <strain evidence="4 5">WILCCON 0269</strain>
    </source>
</reference>
<proteinExistence type="predicted"/>
<dbReference type="InterPro" id="IPR013655">
    <property type="entry name" value="PAS_fold_3"/>
</dbReference>
<evidence type="ECO:0000259" key="3">
    <source>
        <dbReference type="PROSITE" id="PS50887"/>
    </source>
</evidence>
<dbReference type="Gene3D" id="3.30.70.270">
    <property type="match status" value="1"/>
</dbReference>
<dbReference type="PROSITE" id="PS50887">
    <property type="entry name" value="GGDEF"/>
    <property type="match status" value="1"/>
</dbReference>
<accession>A0ABW8SJT1</accession>
<feature type="domain" description="GGDEF" evidence="3">
    <location>
        <begin position="164"/>
        <end position="297"/>
    </location>
</feature>
<dbReference type="SUPFAM" id="SSF141868">
    <property type="entry name" value="EAL domain-like"/>
    <property type="match status" value="1"/>
</dbReference>
<feature type="domain" description="EAL" evidence="2">
    <location>
        <begin position="306"/>
        <end position="559"/>
    </location>
</feature>
<dbReference type="InterPro" id="IPR035919">
    <property type="entry name" value="EAL_sf"/>
</dbReference>
<comment type="caution">
    <text evidence="4">The sequence shown here is derived from an EMBL/GenBank/DDBJ whole genome shotgun (WGS) entry which is preliminary data.</text>
</comment>
<dbReference type="SMART" id="SM00052">
    <property type="entry name" value="EAL"/>
    <property type="match status" value="1"/>
</dbReference>
<dbReference type="RefSeq" id="WP_406791566.1">
    <property type="nucleotide sequence ID" value="NZ_JBJHZX010000009.1"/>
</dbReference>
<dbReference type="InterPro" id="IPR029787">
    <property type="entry name" value="Nucleotide_cyclase"/>
</dbReference>
<evidence type="ECO:0000259" key="2">
    <source>
        <dbReference type="PROSITE" id="PS50883"/>
    </source>
</evidence>
<dbReference type="Gene3D" id="3.30.450.20">
    <property type="entry name" value="PAS domain"/>
    <property type="match status" value="1"/>
</dbReference>
<dbReference type="Pfam" id="PF00990">
    <property type="entry name" value="GGDEF"/>
    <property type="match status" value="1"/>
</dbReference>
<organism evidence="4 5">
    <name type="scientific">Candidatus Clostridium eludens</name>
    <dbReference type="NCBI Taxonomy" id="3381663"/>
    <lineage>
        <taxon>Bacteria</taxon>
        <taxon>Bacillati</taxon>
        <taxon>Bacillota</taxon>
        <taxon>Clostridia</taxon>
        <taxon>Eubacteriales</taxon>
        <taxon>Clostridiaceae</taxon>
        <taxon>Clostridium</taxon>
    </lineage>
</organism>
<sequence>MRIYDKNREQMYTRALNGANIVLWEWNLKKYHMFFSENFVHMTGYSVEYFKSLFDFMEKTVVEEDKLSAKNDLTFFIKGNTVSYRSEFRILTKENHIKSLLVKGAATKNSDHKMFLLSGSISDITEEKRLEDYINHSAYYDSLTGLPNRILFKNTLKTALSNYENGALIFIDIDDFKLINDTFGHDYGDLLLVIFSQLVTMCIKDSGTLYRLGGDEFIILINKFTSYKELKKLCIKIINYLKEPFEVKEKQIYITASMGITIFPNDSNDVTELYKYADLAIFQSKINGKNTVTFFQRELFHSYCRKLVIEQELKTAVENDEFYILYQPQIDATKNKVIGFESLLRWQNSRLGSVSPAEFIPISESTGSIVEIGEWVLNSVCKVIRQLQLKNYEFKTISVNISPIQLKKSDFVSKLISIYEKNKISPSLLEIEITEGTLIDLFTCKIKALNQLLEKGVKVAIDDFGTGYSSLNYLTTLPVNTLKIDKSFIDNIESKKNKAVIKSIISLCKSLDYKIIAEGVETKKQLDSLLGIGCNIIQGYYFSKPLSLNEIENILMKKNKFGGV</sequence>
<dbReference type="SUPFAM" id="SSF55073">
    <property type="entry name" value="Nucleotide cyclase"/>
    <property type="match status" value="1"/>
</dbReference>
<dbReference type="InterPro" id="IPR000700">
    <property type="entry name" value="PAS-assoc_C"/>
</dbReference>